<keyword evidence="1" id="KW-0121">Carboxypeptidase</keyword>
<accession>A0AA96WQA0</accession>
<dbReference type="SUPFAM" id="SSF53474">
    <property type="entry name" value="alpha/beta-Hydrolases"/>
    <property type="match status" value="1"/>
</dbReference>
<evidence type="ECO:0000256" key="3">
    <source>
        <dbReference type="ARBA" id="ARBA00022729"/>
    </source>
</evidence>
<evidence type="ECO:0000256" key="2">
    <source>
        <dbReference type="ARBA" id="ARBA00022670"/>
    </source>
</evidence>
<organism evidence="7">
    <name type="scientific">Leptolyngbya sp. NK1-12</name>
    <dbReference type="NCBI Taxonomy" id="2547451"/>
    <lineage>
        <taxon>Bacteria</taxon>
        <taxon>Bacillati</taxon>
        <taxon>Cyanobacteriota</taxon>
        <taxon>Cyanophyceae</taxon>
        <taxon>Leptolyngbyales</taxon>
        <taxon>Leptolyngbyaceae</taxon>
        <taxon>Leptolyngbya group</taxon>
        <taxon>Leptolyngbya</taxon>
    </lineage>
</organism>
<evidence type="ECO:0000256" key="4">
    <source>
        <dbReference type="ARBA" id="ARBA00022801"/>
    </source>
</evidence>
<keyword evidence="4" id="KW-0378">Hydrolase</keyword>
<dbReference type="InterPro" id="IPR029058">
    <property type="entry name" value="AB_hydrolase_fold"/>
</dbReference>
<dbReference type="GO" id="GO:0006508">
    <property type="term" value="P:proteolysis"/>
    <property type="evidence" value="ECO:0007669"/>
    <property type="project" value="UniProtKB-KW"/>
</dbReference>
<keyword evidence="3" id="KW-0732">Signal</keyword>
<dbReference type="InterPro" id="IPR018202">
    <property type="entry name" value="Ser_caboxypep_ser_AS"/>
</dbReference>
<feature type="compositionally biased region" description="Basic and acidic residues" evidence="6">
    <location>
        <begin position="133"/>
        <end position="147"/>
    </location>
</feature>
<dbReference type="Gene3D" id="3.40.50.1820">
    <property type="entry name" value="alpha/beta hydrolase"/>
    <property type="match status" value="1"/>
</dbReference>
<keyword evidence="5" id="KW-0325">Glycoprotein</keyword>
<feature type="region of interest" description="Disordered" evidence="6">
    <location>
        <begin position="131"/>
        <end position="161"/>
    </location>
</feature>
<dbReference type="PANTHER" id="PTHR11802:SF3">
    <property type="entry name" value="RETINOID-INDUCIBLE SERINE CARBOXYPEPTIDASE"/>
    <property type="match status" value="1"/>
</dbReference>
<dbReference type="GO" id="GO:0004185">
    <property type="term" value="F:serine-type carboxypeptidase activity"/>
    <property type="evidence" value="ECO:0007669"/>
    <property type="project" value="InterPro"/>
</dbReference>
<dbReference type="InterPro" id="IPR001563">
    <property type="entry name" value="Peptidase_S10"/>
</dbReference>
<dbReference type="PANTHER" id="PTHR11802">
    <property type="entry name" value="SERINE PROTEASE FAMILY S10 SERINE CARBOXYPEPTIDASE"/>
    <property type="match status" value="1"/>
</dbReference>
<dbReference type="EMBL" id="CP053587">
    <property type="protein sequence ID" value="WNZ27261.1"/>
    <property type="molecule type" value="Genomic_DNA"/>
</dbReference>
<dbReference type="RefSeq" id="WP_316436912.1">
    <property type="nucleotide sequence ID" value="NZ_CP053587.1"/>
</dbReference>
<evidence type="ECO:0000256" key="1">
    <source>
        <dbReference type="ARBA" id="ARBA00022645"/>
    </source>
</evidence>
<sequence>MTNTPNSNRQPSQTEHTLTLPDRQIRYQASAAWQTLYEREKPVAEMFHVAYLVEPEAKSDSPRPLTFVFNGGPGAASAYLHMGALGPKRIYFDTNGSLPKPPVRLVDNLESWLSFTDLVFIDPIGTGFSRSLPPDKHGKDGESKDSSDQSGSSHSGESDKPQEIEFWEVERDLRALGEFIQRFLSRQKRWLSPIFIAGESYGGFRVARLARKLQQEFGVGLSGAILISPALEFSLLGGSDYNLTSWATLLPSFAAAAAHHGRAKWAVTPGDLQSHMAAAEAFARKILIPLLATGDAYPVEERQAAYQQLADLIGLPLSVVERQAGRIDIEVFARELLRDQQRIVGLYDASITAIDPFPNRPLYEGSDPTLDGLDRLFTGAINSHLRDTLGIETDLSYYLLNYETFKAWKFDLKGELKQGFIGAVDDLRVGMTLNPYMQVYITHGFFDLVTPYFASNHLADLMRLNPELRPNLTLKHYQGGHMFYTWDDSRQQWFREMGQFYQRAGGEGWGVGSGG</sequence>
<dbReference type="AlphaFoldDB" id="A0AA96WQA0"/>
<name>A0AA96WQA0_9CYAN</name>
<proteinExistence type="predicted"/>
<evidence type="ECO:0000256" key="5">
    <source>
        <dbReference type="ARBA" id="ARBA00023180"/>
    </source>
</evidence>
<evidence type="ECO:0000313" key="7">
    <source>
        <dbReference type="EMBL" id="WNZ27261.1"/>
    </source>
</evidence>
<reference evidence="7" key="1">
    <citation type="submission" date="2020-05" db="EMBL/GenBank/DDBJ databases">
        <authorList>
            <person name="Zhu T."/>
            <person name="Keshari N."/>
            <person name="Lu X."/>
        </authorList>
    </citation>
    <scope>NUCLEOTIDE SEQUENCE</scope>
    <source>
        <strain evidence="7">NK1-12</strain>
    </source>
</reference>
<dbReference type="PROSITE" id="PS00131">
    <property type="entry name" value="CARBOXYPEPT_SER_SER"/>
    <property type="match status" value="1"/>
</dbReference>
<dbReference type="Pfam" id="PF00450">
    <property type="entry name" value="Peptidase_S10"/>
    <property type="match status" value="1"/>
</dbReference>
<protein>
    <submittedName>
        <fullName evidence="7">Peptidase S10</fullName>
    </submittedName>
</protein>
<evidence type="ECO:0000256" key="6">
    <source>
        <dbReference type="SAM" id="MobiDB-lite"/>
    </source>
</evidence>
<gene>
    <name evidence="7" type="ORF">HJG54_30695</name>
</gene>
<keyword evidence="2" id="KW-0645">Protease</keyword>